<evidence type="ECO:0000256" key="1">
    <source>
        <dbReference type="ARBA" id="ARBA00000900"/>
    </source>
</evidence>
<proteinExistence type="inferred from homology"/>
<keyword evidence="5" id="KW-0808">Transferase</keyword>
<evidence type="ECO:0000313" key="19">
    <source>
        <dbReference type="Proteomes" id="UP001346149"/>
    </source>
</evidence>
<accession>A0AAN7LH28</accession>
<comment type="catalytic activity">
    <reaction evidence="1">
        <text>S-ubiquitinyl-[E2 ubiquitin-conjugating enzyme]-L-cysteine + [acceptor protein]-L-lysine = [E2 ubiquitin-conjugating enzyme]-L-cysteine + N(6)-ubiquitinyl-[acceptor protein]-L-lysine.</text>
        <dbReference type="EC" id="2.3.2.27"/>
    </reaction>
</comment>
<evidence type="ECO:0000256" key="5">
    <source>
        <dbReference type="ARBA" id="ARBA00022679"/>
    </source>
</evidence>
<evidence type="ECO:0000256" key="16">
    <source>
        <dbReference type="SAM" id="Phobius"/>
    </source>
</evidence>
<organism evidence="18 19">
    <name type="scientific">Trapa natans</name>
    <name type="common">Water chestnut</name>
    <dbReference type="NCBI Taxonomy" id="22666"/>
    <lineage>
        <taxon>Eukaryota</taxon>
        <taxon>Viridiplantae</taxon>
        <taxon>Streptophyta</taxon>
        <taxon>Embryophyta</taxon>
        <taxon>Tracheophyta</taxon>
        <taxon>Spermatophyta</taxon>
        <taxon>Magnoliopsida</taxon>
        <taxon>eudicotyledons</taxon>
        <taxon>Gunneridae</taxon>
        <taxon>Pentapetalae</taxon>
        <taxon>rosids</taxon>
        <taxon>malvids</taxon>
        <taxon>Myrtales</taxon>
        <taxon>Lythraceae</taxon>
        <taxon>Trapa</taxon>
    </lineage>
</organism>
<evidence type="ECO:0000256" key="15">
    <source>
        <dbReference type="PROSITE-ProRule" id="PRU00175"/>
    </source>
</evidence>
<reference evidence="18 19" key="1">
    <citation type="journal article" date="2023" name="Hortic Res">
        <title>Pangenome of water caltrop reveals structural variations and asymmetric subgenome divergence after allopolyploidization.</title>
        <authorList>
            <person name="Zhang X."/>
            <person name="Chen Y."/>
            <person name="Wang L."/>
            <person name="Yuan Y."/>
            <person name="Fang M."/>
            <person name="Shi L."/>
            <person name="Lu R."/>
            <person name="Comes H.P."/>
            <person name="Ma Y."/>
            <person name="Chen Y."/>
            <person name="Huang G."/>
            <person name="Zhou Y."/>
            <person name="Zheng Z."/>
            <person name="Qiu Y."/>
        </authorList>
    </citation>
    <scope>NUCLEOTIDE SEQUENCE [LARGE SCALE GENOMIC DNA]</scope>
    <source>
        <strain evidence="18">F231</strain>
    </source>
</reference>
<dbReference type="InterPro" id="IPR046948">
    <property type="entry name" value="ATL20-22-like"/>
</dbReference>
<keyword evidence="8" id="KW-0732">Signal</keyword>
<dbReference type="GO" id="GO:0016020">
    <property type="term" value="C:membrane"/>
    <property type="evidence" value="ECO:0007669"/>
    <property type="project" value="UniProtKB-SubCell"/>
</dbReference>
<dbReference type="PROSITE" id="PS50089">
    <property type="entry name" value="ZF_RING_2"/>
    <property type="match status" value="1"/>
</dbReference>
<dbReference type="InterPro" id="IPR025287">
    <property type="entry name" value="WAK_GUB"/>
</dbReference>
<dbReference type="PANTHER" id="PTHR46279:SF31">
    <property type="entry name" value="RING-H2 FINGER PROTEIN ATL20-LIKE ISOFORM X1"/>
    <property type="match status" value="1"/>
</dbReference>
<evidence type="ECO:0000256" key="8">
    <source>
        <dbReference type="ARBA" id="ARBA00022729"/>
    </source>
</evidence>
<evidence type="ECO:0000256" key="12">
    <source>
        <dbReference type="ARBA" id="ARBA00022989"/>
    </source>
</evidence>
<comment type="caution">
    <text evidence="18">The sequence shown here is derived from an EMBL/GenBank/DDBJ whole genome shotgun (WGS) entry which is preliminary data.</text>
</comment>
<evidence type="ECO:0000256" key="9">
    <source>
        <dbReference type="ARBA" id="ARBA00022771"/>
    </source>
</evidence>
<comment type="subcellular location">
    <subcellularLocation>
        <location evidence="2">Membrane</location>
        <topology evidence="2">Single-pass membrane protein</topology>
    </subcellularLocation>
</comment>
<comment type="pathway">
    <text evidence="3">Protein modification; protein ubiquitination.</text>
</comment>
<gene>
    <name evidence="18" type="ORF">SAY86_010415</name>
</gene>
<dbReference type="SUPFAM" id="SSF57850">
    <property type="entry name" value="RING/U-box"/>
    <property type="match status" value="1"/>
</dbReference>
<dbReference type="AlphaFoldDB" id="A0AAN7LH28"/>
<evidence type="ECO:0000256" key="7">
    <source>
        <dbReference type="ARBA" id="ARBA00022723"/>
    </source>
</evidence>
<dbReference type="InterPro" id="IPR001841">
    <property type="entry name" value="Znf_RING"/>
</dbReference>
<dbReference type="Pfam" id="PF13947">
    <property type="entry name" value="GUB_WAK_bind"/>
    <property type="match status" value="1"/>
</dbReference>
<dbReference type="Proteomes" id="UP001346149">
    <property type="component" value="Unassembled WGS sequence"/>
</dbReference>
<sequence length="399" mass="42783">MAAAAIPPPASIAVSFTSPAVIASIFCLFSLLRRSIGDSICGVSSCGGGGGGASFYPPQVRFPFRLRTSQTDPRCSYSPAFDLSCDGLGRTIIALPGAGNFTVDRIDYQSQTILLSDLDPCLPRRLLMNPSPLFTGPTFFPPFSRKFVLLDCSDEAAGTTMFPRSLIVPCLSEENYTVISVPSRWYDGSHGCAFLGAIIFPIPMPYWSNLDSTVLLAWSTPHCRSCEERGGVCGFDNGSEIACDGHNNSGLPSAAKVGIVSGVGIPGVLVLMGLSCFICKRIKTSRRGSSTGATTDVLALTAPRPMLLSMGLDGATIVSYPTTELGESKRLPKPSDNTCSICLCEYQPKETLRSIPECNHYFHMSCIDEWLRLNASCPLCRNSPETPRPLSLTSMNSNL</sequence>
<dbReference type="Pfam" id="PF13639">
    <property type="entry name" value="zf-RING_2"/>
    <property type="match status" value="1"/>
</dbReference>
<dbReference type="GO" id="GO:0030247">
    <property type="term" value="F:polysaccharide binding"/>
    <property type="evidence" value="ECO:0007669"/>
    <property type="project" value="InterPro"/>
</dbReference>
<dbReference type="InterPro" id="IPR013083">
    <property type="entry name" value="Znf_RING/FYVE/PHD"/>
</dbReference>
<keyword evidence="12 16" id="KW-1133">Transmembrane helix</keyword>
<evidence type="ECO:0000256" key="6">
    <source>
        <dbReference type="ARBA" id="ARBA00022692"/>
    </source>
</evidence>
<dbReference type="CDD" id="cd16461">
    <property type="entry name" value="RING-H2_EL5-like"/>
    <property type="match status" value="1"/>
</dbReference>
<feature type="transmembrane region" description="Helical" evidence="16">
    <location>
        <begin position="12"/>
        <end position="32"/>
    </location>
</feature>
<evidence type="ECO:0000259" key="17">
    <source>
        <dbReference type="PROSITE" id="PS50089"/>
    </source>
</evidence>
<keyword evidence="11" id="KW-0862">Zinc</keyword>
<evidence type="ECO:0000256" key="13">
    <source>
        <dbReference type="ARBA" id="ARBA00023136"/>
    </source>
</evidence>
<keyword evidence="7" id="KW-0479">Metal-binding</keyword>
<protein>
    <recommendedName>
        <fullName evidence="4">RING-type E3 ubiquitin transferase</fullName>
        <ecNumber evidence="4">2.3.2.27</ecNumber>
    </recommendedName>
</protein>
<evidence type="ECO:0000256" key="4">
    <source>
        <dbReference type="ARBA" id="ARBA00012483"/>
    </source>
</evidence>
<feature type="transmembrane region" description="Helical" evidence="16">
    <location>
        <begin position="191"/>
        <end position="208"/>
    </location>
</feature>
<feature type="domain" description="RING-type" evidence="17">
    <location>
        <begin position="339"/>
        <end position="381"/>
    </location>
</feature>
<evidence type="ECO:0000256" key="11">
    <source>
        <dbReference type="ARBA" id="ARBA00022833"/>
    </source>
</evidence>
<evidence type="ECO:0000256" key="10">
    <source>
        <dbReference type="ARBA" id="ARBA00022786"/>
    </source>
</evidence>
<dbReference type="GO" id="GO:0008270">
    <property type="term" value="F:zinc ion binding"/>
    <property type="evidence" value="ECO:0007669"/>
    <property type="project" value="UniProtKB-KW"/>
</dbReference>
<dbReference type="SMART" id="SM00184">
    <property type="entry name" value="RING"/>
    <property type="match status" value="1"/>
</dbReference>
<evidence type="ECO:0000256" key="14">
    <source>
        <dbReference type="ARBA" id="ARBA00024209"/>
    </source>
</evidence>
<evidence type="ECO:0000256" key="2">
    <source>
        <dbReference type="ARBA" id="ARBA00004167"/>
    </source>
</evidence>
<dbReference type="EC" id="2.3.2.27" evidence="4"/>
<keyword evidence="9 15" id="KW-0863">Zinc-finger</keyword>
<feature type="transmembrane region" description="Helical" evidence="16">
    <location>
        <begin position="257"/>
        <end position="279"/>
    </location>
</feature>
<keyword evidence="13 16" id="KW-0472">Membrane</keyword>
<keyword evidence="6 16" id="KW-0812">Transmembrane</keyword>
<name>A0AAN7LH28_TRANT</name>
<keyword evidence="10" id="KW-0833">Ubl conjugation pathway</keyword>
<dbReference type="GO" id="GO:0061630">
    <property type="term" value="F:ubiquitin protein ligase activity"/>
    <property type="evidence" value="ECO:0007669"/>
    <property type="project" value="UniProtKB-EC"/>
</dbReference>
<dbReference type="PANTHER" id="PTHR46279">
    <property type="entry name" value="RING/U-BOX SUPERFAMILY PROTEIN"/>
    <property type="match status" value="1"/>
</dbReference>
<dbReference type="EMBL" id="JAXQNO010000012">
    <property type="protein sequence ID" value="KAK4786582.1"/>
    <property type="molecule type" value="Genomic_DNA"/>
</dbReference>
<keyword evidence="19" id="KW-1185">Reference proteome</keyword>
<comment type="similarity">
    <text evidence="14">Belongs to the RING-type zinc finger family. ATL subfamily.</text>
</comment>
<evidence type="ECO:0000313" key="18">
    <source>
        <dbReference type="EMBL" id="KAK4786582.1"/>
    </source>
</evidence>
<dbReference type="Gene3D" id="3.30.40.10">
    <property type="entry name" value="Zinc/RING finger domain, C3HC4 (zinc finger)"/>
    <property type="match status" value="1"/>
</dbReference>
<evidence type="ECO:0000256" key="3">
    <source>
        <dbReference type="ARBA" id="ARBA00004906"/>
    </source>
</evidence>